<name>A0A450VTW8_9GAMM</name>
<dbReference type="SUPFAM" id="SSF58113">
    <property type="entry name" value="Apolipoprotein A-I"/>
    <property type="match status" value="1"/>
</dbReference>
<dbReference type="EMBL" id="CAADFM010000014">
    <property type="protein sequence ID" value="VFK08212.1"/>
    <property type="molecule type" value="Genomic_DNA"/>
</dbReference>
<keyword evidence="1" id="KW-0472">Membrane</keyword>
<evidence type="ECO:0000256" key="1">
    <source>
        <dbReference type="SAM" id="Phobius"/>
    </source>
</evidence>
<keyword evidence="1" id="KW-1133">Transmembrane helix</keyword>
<feature type="transmembrane region" description="Helical" evidence="1">
    <location>
        <begin position="185"/>
        <end position="209"/>
    </location>
</feature>
<dbReference type="AlphaFoldDB" id="A0A450VTW8"/>
<organism evidence="2">
    <name type="scientific">Candidatus Kentrum sp. LPFa</name>
    <dbReference type="NCBI Taxonomy" id="2126335"/>
    <lineage>
        <taxon>Bacteria</taxon>
        <taxon>Pseudomonadati</taxon>
        <taxon>Pseudomonadota</taxon>
        <taxon>Gammaproteobacteria</taxon>
        <taxon>Candidatus Kentrum</taxon>
    </lineage>
</organism>
<dbReference type="Gene3D" id="1.20.120.20">
    <property type="entry name" value="Apolipoprotein"/>
    <property type="match status" value="1"/>
</dbReference>
<gene>
    <name evidence="2" type="ORF">BECKLPF1236A_GA0070988_1001420</name>
    <name evidence="3" type="ORF">BECKLPF1236C_GA0070990_1001621</name>
</gene>
<dbReference type="EMBL" id="CAADFP010000016">
    <property type="protein sequence ID" value="VFK24820.1"/>
    <property type="molecule type" value="Genomic_DNA"/>
</dbReference>
<reference evidence="2" key="1">
    <citation type="submission" date="2019-02" db="EMBL/GenBank/DDBJ databases">
        <authorList>
            <person name="Gruber-Vodicka R. H."/>
            <person name="Seah K. B. B."/>
        </authorList>
    </citation>
    <scope>NUCLEOTIDE SEQUENCE</scope>
    <source>
        <strain evidence="2">BECK_S312</strain>
        <strain evidence="3">BECK_S426</strain>
    </source>
</reference>
<evidence type="ECO:0000313" key="2">
    <source>
        <dbReference type="EMBL" id="VFK08212.1"/>
    </source>
</evidence>
<accession>A0A450VTW8</accession>
<proteinExistence type="predicted"/>
<keyword evidence="1" id="KW-0812">Transmembrane</keyword>
<sequence>MPYRNNDRVVGSSFGNNNGRAARRGALLLLAAACSWNPQAAQAVEVAPRISDREIIESLSALKEGQKALEKRLDERSEAMEERFNEQFEAMEARFDERSEAMEKRLDKRSKAMEKRLDERFEAMEARFNERSEAMEARFNQRFETMETQFLTRLEAMDQRSRDSFVAVGHRFEAMDKRLEDLHWVLGWVLNLLSILIVGVLSILGFVIWDRKTTLGPVEKRVDTLESAEEQLRQHLEFQHEGGSRLTRLMRALQERSKTDQDLAIALRSYSLL</sequence>
<evidence type="ECO:0000313" key="3">
    <source>
        <dbReference type="EMBL" id="VFK24820.1"/>
    </source>
</evidence>
<protein>
    <submittedName>
        <fullName evidence="2">Uncharacterized protein</fullName>
    </submittedName>
</protein>